<dbReference type="InterPro" id="IPR001223">
    <property type="entry name" value="Glyco_hydro18_cat"/>
</dbReference>
<keyword evidence="4" id="KW-0119">Carbohydrate metabolism</keyword>
<comment type="catalytic activity">
    <reaction evidence="1">
        <text>Random endo-hydrolysis of N-acetyl-beta-D-glucosaminide (1-&gt;4)-beta-linkages in chitin and chitodextrins.</text>
        <dbReference type="EC" id="3.2.1.14"/>
    </reaction>
</comment>
<protein>
    <submittedName>
        <fullName evidence="11">Glycoside hydrolase family 18 protein</fullName>
    </submittedName>
</protein>
<evidence type="ECO:0000256" key="3">
    <source>
        <dbReference type="ARBA" id="ARBA00023024"/>
    </source>
</evidence>
<name>A0A067Q400_9AGAM</name>
<dbReference type="GO" id="GO:0000272">
    <property type="term" value="P:polysaccharide catabolic process"/>
    <property type="evidence" value="ECO:0007669"/>
    <property type="project" value="UniProtKB-KW"/>
</dbReference>
<dbReference type="HOGENOM" id="CLU_050410_1_0_1"/>
<dbReference type="Pfam" id="PF00704">
    <property type="entry name" value="Glyco_hydro_18"/>
    <property type="match status" value="1"/>
</dbReference>
<dbReference type="Proteomes" id="UP000027265">
    <property type="component" value="Unassembled WGS sequence"/>
</dbReference>
<keyword evidence="6" id="KW-0624">Polysaccharide degradation</keyword>
<evidence type="ECO:0000256" key="5">
    <source>
        <dbReference type="ARBA" id="ARBA00023295"/>
    </source>
</evidence>
<gene>
    <name evidence="11" type="ORF">JAAARDRAFT_95548</name>
</gene>
<keyword evidence="5 7" id="KW-0326">Glycosidase</keyword>
<sequence>SLTRLAAASVCLAAGVLSAPLQGFSELSTKARDILTRATPAAPHFVIYSDKYVSGTFPPPVSEVEGYNVFALSFLLLEGAWDNAEAWVELNSTERATIKSEYAAAGIQLIVSLFGSTDVPTTSGADPITTADTMAAWVIEYDLDGVDVDYEDFDAFDAGTAEAWLISFTTELRNQLPEGDYILTQAPVAPWFSPNMWTGGGYLYVDQEVGSMIDWYNIQFYNQGTTEYTTCSGLLTNSSSTWPESALFQIAANGVSLDKLVIGKPATTADANNGYIAAATLAGCVEDAVEQGWNAGVMVWEFPDAAASWIETVRSEAFP</sequence>
<feature type="non-terminal residue" evidence="11">
    <location>
        <position position="319"/>
    </location>
</feature>
<dbReference type="EMBL" id="KL197712">
    <property type="protein sequence ID" value="KDQ61714.1"/>
    <property type="molecule type" value="Genomic_DNA"/>
</dbReference>
<keyword evidence="3" id="KW-0146">Chitin degradation</keyword>
<feature type="chain" id="PRO_5001643710" evidence="9">
    <location>
        <begin position="19"/>
        <end position="319"/>
    </location>
</feature>
<dbReference type="PROSITE" id="PS01095">
    <property type="entry name" value="GH18_1"/>
    <property type="match status" value="1"/>
</dbReference>
<evidence type="ECO:0000256" key="4">
    <source>
        <dbReference type="ARBA" id="ARBA00023277"/>
    </source>
</evidence>
<keyword evidence="2 7" id="KW-0378">Hydrolase</keyword>
<feature type="signal peptide" evidence="9">
    <location>
        <begin position="1"/>
        <end position="18"/>
    </location>
</feature>
<dbReference type="CDD" id="cd00598">
    <property type="entry name" value="GH18_chitinase-like"/>
    <property type="match status" value="1"/>
</dbReference>
<keyword evidence="9" id="KW-0732">Signal</keyword>
<dbReference type="SUPFAM" id="SSF51445">
    <property type="entry name" value="(Trans)glycosidases"/>
    <property type="match status" value="1"/>
</dbReference>
<feature type="non-terminal residue" evidence="11">
    <location>
        <position position="1"/>
    </location>
</feature>
<dbReference type="GO" id="GO:0006032">
    <property type="term" value="P:chitin catabolic process"/>
    <property type="evidence" value="ECO:0007669"/>
    <property type="project" value="UniProtKB-KW"/>
</dbReference>
<proteinExistence type="inferred from homology"/>
<keyword evidence="12" id="KW-1185">Reference proteome</keyword>
<dbReference type="PROSITE" id="PS51910">
    <property type="entry name" value="GH18_2"/>
    <property type="match status" value="1"/>
</dbReference>
<evidence type="ECO:0000313" key="11">
    <source>
        <dbReference type="EMBL" id="KDQ61714.1"/>
    </source>
</evidence>
<dbReference type="GO" id="GO:0008843">
    <property type="term" value="F:endochitinase activity"/>
    <property type="evidence" value="ECO:0007669"/>
    <property type="project" value="UniProtKB-EC"/>
</dbReference>
<reference evidence="12" key="1">
    <citation type="journal article" date="2014" name="Proc. Natl. Acad. Sci. U.S.A.">
        <title>Extensive sampling of basidiomycete genomes demonstrates inadequacy of the white-rot/brown-rot paradigm for wood decay fungi.</title>
        <authorList>
            <person name="Riley R."/>
            <person name="Salamov A.A."/>
            <person name="Brown D.W."/>
            <person name="Nagy L.G."/>
            <person name="Floudas D."/>
            <person name="Held B.W."/>
            <person name="Levasseur A."/>
            <person name="Lombard V."/>
            <person name="Morin E."/>
            <person name="Otillar R."/>
            <person name="Lindquist E.A."/>
            <person name="Sun H."/>
            <person name="LaButti K.M."/>
            <person name="Schmutz J."/>
            <person name="Jabbour D."/>
            <person name="Luo H."/>
            <person name="Baker S.E."/>
            <person name="Pisabarro A.G."/>
            <person name="Walton J.D."/>
            <person name="Blanchette R.A."/>
            <person name="Henrissat B."/>
            <person name="Martin F."/>
            <person name="Cullen D."/>
            <person name="Hibbett D.S."/>
            <person name="Grigoriev I.V."/>
        </authorList>
    </citation>
    <scope>NUCLEOTIDE SEQUENCE [LARGE SCALE GENOMIC DNA]</scope>
    <source>
        <strain evidence="12">MUCL 33604</strain>
    </source>
</reference>
<evidence type="ECO:0000256" key="8">
    <source>
        <dbReference type="RuleBase" id="RU004453"/>
    </source>
</evidence>
<dbReference type="OrthoDB" id="3012298at2759"/>
<comment type="similarity">
    <text evidence="8">Belongs to the glycosyl hydrolase 18 family.</text>
</comment>
<evidence type="ECO:0000256" key="1">
    <source>
        <dbReference type="ARBA" id="ARBA00000822"/>
    </source>
</evidence>
<dbReference type="AlphaFoldDB" id="A0A067Q400"/>
<dbReference type="InParanoid" id="A0A067Q400"/>
<dbReference type="InterPro" id="IPR017853">
    <property type="entry name" value="GH"/>
</dbReference>
<feature type="domain" description="GH18" evidence="10">
    <location>
        <begin position="43"/>
        <end position="319"/>
    </location>
</feature>
<accession>A0A067Q400</accession>
<evidence type="ECO:0000256" key="7">
    <source>
        <dbReference type="RuleBase" id="RU000489"/>
    </source>
</evidence>
<evidence type="ECO:0000313" key="12">
    <source>
        <dbReference type="Proteomes" id="UP000027265"/>
    </source>
</evidence>
<organism evidence="11 12">
    <name type="scientific">Jaapia argillacea MUCL 33604</name>
    <dbReference type="NCBI Taxonomy" id="933084"/>
    <lineage>
        <taxon>Eukaryota</taxon>
        <taxon>Fungi</taxon>
        <taxon>Dikarya</taxon>
        <taxon>Basidiomycota</taxon>
        <taxon>Agaricomycotina</taxon>
        <taxon>Agaricomycetes</taxon>
        <taxon>Agaricomycetidae</taxon>
        <taxon>Jaapiales</taxon>
        <taxon>Jaapiaceae</taxon>
        <taxon>Jaapia</taxon>
    </lineage>
</organism>
<evidence type="ECO:0000256" key="6">
    <source>
        <dbReference type="ARBA" id="ARBA00023326"/>
    </source>
</evidence>
<dbReference type="InterPro" id="IPR001579">
    <property type="entry name" value="Glyco_hydro_18_chit_AS"/>
</dbReference>
<dbReference type="Gene3D" id="3.20.20.80">
    <property type="entry name" value="Glycosidases"/>
    <property type="match status" value="1"/>
</dbReference>
<evidence type="ECO:0000256" key="2">
    <source>
        <dbReference type="ARBA" id="ARBA00022801"/>
    </source>
</evidence>
<evidence type="ECO:0000256" key="9">
    <source>
        <dbReference type="SAM" id="SignalP"/>
    </source>
</evidence>
<evidence type="ECO:0000259" key="10">
    <source>
        <dbReference type="PROSITE" id="PS51910"/>
    </source>
</evidence>